<name>A0ABS6WAR3_9BIFI</name>
<proteinExistence type="predicted"/>
<dbReference type="EMBL" id="JAHBBD010000027">
    <property type="protein sequence ID" value="MBW3083580.1"/>
    <property type="molecule type" value="Genomic_DNA"/>
</dbReference>
<comment type="caution">
    <text evidence="2">The sequence shown here is derived from an EMBL/GenBank/DDBJ whole genome shotgun (WGS) entry which is preliminary data.</text>
</comment>
<feature type="domain" description="N-acetyltransferase" evidence="1">
    <location>
        <begin position="11"/>
        <end position="172"/>
    </location>
</feature>
<evidence type="ECO:0000259" key="1">
    <source>
        <dbReference type="PROSITE" id="PS51186"/>
    </source>
</evidence>
<evidence type="ECO:0000313" key="2">
    <source>
        <dbReference type="EMBL" id="MBW3083580.1"/>
    </source>
</evidence>
<dbReference type="RefSeq" id="WP_219082925.1">
    <property type="nucleotide sequence ID" value="NZ_JAHBBD010000027.1"/>
</dbReference>
<protein>
    <submittedName>
        <fullName evidence="2">GNAT family N-acetyltransferase</fullName>
    </submittedName>
</protein>
<dbReference type="PROSITE" id="PS51186">
    <property type="entry name" value="GNAT"/>
    <property type="match status" value="1"/>
</dbReference>
<dbReference type="InterPro" id="IPR051908">
    <property type="entry name" value="Ribosomal_N-acetyltransferase"/>
</dbReference>
<sequence>MPERLESPVGLRLRPLSADDADEWNAVRWRNDAWLSPWESGDPMRGATLTFNGWIQRLRRNEREGTGVVFAMEHRGRIVGQISLGAICYGAMRTGVVGYWVDEGCAGRGFAPLAVAMLADWALVDPDGPRLHRLEIAILPENARSLRVVGKLGAHREGIRPKYMYVNGRWRDHETFSLLAEDAGEGFAARLLARHARKQ</sequence>
<dbReference type="PANTHER" id="PTHR43441">
    <property type="entry name" value="RIBOSOMAL-PROTEIN-SERINE ACETYLTRANSFERASE"/>
    <property type="match status" value="1"/>
</dbReference>
<dbReference type="PANTHER" id="PTHR43441:SF10">
    <property type="entry name" value="ACETYLTRANSFERASE"/>
    <property type="match status" value="1"/>
</dbReference>
<dbReference type="Pfam" id="PF13302">
    <property type="entry name" value="Acetyltransf_3"/>
    <property type="match status" value="1"/>
</dbReference>
<accession>A0ABS6WAR3</accession>
<evidence type="ECO:0000313" key="3">
    <source>
        <dbReference type="Proteomes" id="UP000812844"/>
    </source>
</evidence>
<gene>
    <name evidence="2" type="ORF">KIH73_09500</name>
</gene>
<reference evidence="2 3" key="1">
    <citation type="submission" date="2021-05" db="EMBL/GenBank/DDBJ databases">
        <title>Phylogenetic classification of ten novel species belonging to the genus Bifidobacterium comprising B. colchicus sp. nov., B. abeli sp. nov., B. bicoloris sp. nov., B. guerezis sp. nov., B. rosaliae sp. nov., B. santillanensis sp. nov., B. argentati sp. nov., B. amazzoni sp. nov., B. pluviali sp. nov., and B. pinnaculum sp. nov.</title>
        <authorList>
            <person name="Lugli G.A."/>
            <person name="Ruiz Garcia L."/>
            <person name="Margolles A."/>
            <person name="Ventura M."/>
        </authorList>
    </citation>
    <scope>NUCLEOTIDE SEQUENCE [LARGE SCALE GENOMIC DNA]</scope>
    <source>
        <strain evidence="2 3">6T3</strain>
    </source>
</reference>
<keyword evidence="3" id="KW-1185">Reference proteome</keyword>
<dbReference type="InterPro" id="IPR000182">
    <property type="entry name" value="GNAT_dom"/>
</dbReference>
<organism evidence="2 3">
    <name type="scientific">Bifidobacterium phasiani</name>
    <dbReference type="NCBI Taxonomy" id="2834431"/>
    <lineage>
        <taxon>Bacteria</taxon>
        <taxon>Bacillati</taxon>
        <taxon>Actinomycetota</taxon>
        <taxon>Actinomycetes</taxon>
        <taxon>Bifidobacteriales</taxon>
        <taxon>Bifidobacteriaceae</taxon>
        <taxon>Bifidobacterium</taxon>
    </lineage>
</organism>
<dbReference type="Proteomes" id="UP000812844">
    <property type="component" value="Unassembled WGS sequence"/>
</dbReference>